<proteinExistence type="predicted"/>
<sequence length="107" mass="10991">MGPLGGIAAALHHAADHGFETVLTIGCDMPDVPIDLFDALAGSPPAYCRDAPILGFWPASLAAALDRHLATDPKRSIRGWADSIGAHAVASPTPLANINTLADLATL</sequence>
<reference evidence="2" key="1">
    <citation type="submission" date="2012-10" db="EMBL/GenBank/DDBJ databases">
        <authorList>
            <person name="Sandrine L."/>
        </authorList>
    </citation>
    <scope>NUCLEOTIDE SEQUENCE</scope>
</reference>
<reference evidence="2" key="2">
    <citation type="journal article" date="2013" name="Biotechnol. Biofuels">
        <title>Mining for hemicellulases in the fungus-growing termite Pseudacanthotermes militaris using functional metagenomics.</title>
        <authorList>
            <person name="Bastien G."/>
            <person name="Arnal G."/>
            <person name="Bozonnet S."/>
            <person name="Laguerre S."/>
            <person name="Ferreira F."/>
            <person name="Faure R."/>
            <person name="Henrissat B."/>
            <person name="Lefevre F."/>
            <person name="Robe P."/>
            <person name="Bouchez O."/>
            <person name="Noirot C."/>
            <person name="Dumon C."/>
            <person name="O'Donohue M."/>
        </authorList>
    </citation>
    <scope>NUCLEOTIDE SEQUENCE</scope>
</reference>
<evidence type="ECO:0000259" key="1">
    <source>
        <dbReference type="Pfam" id="PF12804"/>
    </source>
</evidence>
<dbReference type="Gene3D" id="3.90.550.10">
    <property type="entry name" value="Spore Coat Polysaccharide Biosynthesis Protein SpsA, Chain A"/>
    <property type="match status" value="1"/>
</dbReference>
<gene>
    <name evidence="2" type="ORF">BN138_1113</name>
</gene>
<dbReference type="GO" id="GO:0016779">
    <property type="term" value="F:nucleotidyltransferase activity"/>
    <property type="evidence" value="ECO:0007669"/>
    <property type="project" value="UniProtKB-ARBA"/>
</dbReference>
<dbReference type="EMBL" id="HF548335">
    <property type="protein sequence ID" value="CCO21925.1"/>
    <property type="molecule type" value="Genomic_DNA"/>
</dbReference>
<dbReference type="AlphaFoldDB" id="S0DG54"/>
<organism evidence="2">
    <name type="scientific">termite gut metagenome</name>
    <dbReference type="NCBI Taxonomy" id="433724"/>
    <lineage>
        <taxon>unclassified sequences</taxon>
        <taxon>metagenomes</taxon>
        <taxon>organismal metagenomes</taxon>
    </lineage>
</organism>
<name>S0DG54_9ZZZZ</name>
<dbReference type="Pfam" id="PF12804">
    <property type="entry name" value="NTP_transf_3"/>
    <property type="match status" value="1"/>
</dbReference>
<protein>
    <submittedName>
        <fullName evidence="2">Putative molybdopterin-guanine dinucleotide biosynthesis protein</fullName>
    </submittedName>
</protein>
<feature type="domain" description="MobA-like NTP transferase" evidence="1">
    <location>
        <begin position="2"/>
        <end position="69"/>
    </location>
</feature>
<dbReference type="SUPFAM" id="SSF53448">
    <property type="entry name" value="Nucleotide-diphospho-sugar transferases"/>
    <property type="match status" value="1"/>
</dbReference>
<dbReference type="InterPro" id="IPR029044">
    <property type="entry name" value="Nucleotide-diphossugar_trans"/>
</dbReference>
<evidence type="ECO:0000313" key="2">
    <source>
        <dbReference type="EMBL" id="CCO21925.1"/>
    </source>
</evidence>
<dbReference type="InterPro" id="IPR025877">
    <property type="entry name" value="MobA-like_NTP_Trfase"/>
</dbReference>
<accession>S0DG54</accession>